<dbReference type="OrthoDB" id="9811073at2"/>
<keyword evidence="10" id="KW-1185">Reference proteome</keyword>
<dbReference type="GO" id="GO:0003887">
    <property type="term" value="F:DNA-directed DNA polymerase activity"/>
    <property type="evidence" value="ECO:0007669"/>
    <property type="project" value="UniProtKB-KW"/>
</dbReference>
<dbReference type="Pfam" id="PF09115">
    <property type="entry name" value="DNApol3-delta_C"/>
    <property type="match status" value="1"/>
</dbReference>
<comment type="caution">
    <text evidence="9">The sequence shown here is derived from an EMBL/GenBank/DDBJ whole genome shotgun (WGS) entry which is preliminary data.</text>
</comment>
<feature type="domain" description="DNA polymerase III delta subunit C-terminal" evidence="8">
    <location>
        <begin position="210"/>
        <end position="320"/>
    </location>
</feature>
<evidence type="ECO:0000256" key="2">
    <source>
        <dbReference type="ARBA" id="ARBA00014363"/>
    </source>
</evidence>
<dbReference type="EC" id="2.7.7.7" evidence="1"/>
<dbReference type="GO" id="GO:0009360">
    <property type="term" value="C:DNA polymerase III complex"/>
    <property type="evidence" value="ECO:0007669"/>
    <property type="project" value="InterPro"/>
</dbReference>
<reference evidence="9 10" key="1">
    <citation type="submission" date="2019-03" db="EMBL/GenBank/DDBJ databases">
        <title>Genomic Encyclopedia of Type Strains, Phase IV (KMG-IV): sequencing the most valuable type-strain genomes for metagenomic binning, comparative biology and taxonomic classification.</title>
        <authorList>
            <person name="Goeker M."/>
        </authorList>
    </citation>
    <scope>NUCLEOTIDE SEQUENCE [LARGE SCALE GENOMIC DNA]</scope>
    <source>
        <strain evidence="9 10">DSM 28231</strain>
    </source>
</reference>
<dbReference type="PANTHER" id="PTHR11669">
    <property type="entry name" value="REPLICATION FACTOR C / DNA POLYMERASE III GAMMA-TAU SUBUNIT"/>
    <property type="match status" value="1"/>
</dbReference>
<evidence type="ECO:0000313" key="10">
    <source>
        <dbReference type="Proteomes" id="UP000294841"/>
    </source>
</evidence>
<dbReference type="NCBIfam" id="TIGR00678">
    <property type="entry name" value="holB"/>
    <property type="match status" value="1"/>
</dbReference>
<organism evidence="9 10">
    <name type="scientific">Bisgaardia hudsonensis</name>
    <dbReference type="NCBI Taxonomy" id="109472"/>
    <lineage>
        <taxon>Bacteria</taxon>
        <taxon>Pseudomonadati</taxon>
        <taxon>Pseudomonadota</taxon>
        <taxon>Gammaproteobacteria</taxon>
        <taxon>Pasteurellales</taxon>
        <taxon>Pasteurellaceae</taxon>
        <taxon>Bisgaardia</taxon>
    </lineage>
</organism>
<evidence type="ECO:0000259" key="8">
    <source>
        <dbReference type="Pfam" id="PF09115"/>
    </source>
</evidence>
<dbReference type="InterPro" id="IPR015199">
    <property type="entry name" value="DNA_pol_III_delta_C"/>
</dbReference>
<gene>
    <name evidence="9" type="ORF">EV697_10599</name>
</gene>
<dbReference type="SUPFAM" id="SSF52540">
    <property type="entry name" value="P-loop containing nucleoside triphosphate hydrolases"/>
    <property type="match status" value="1"/>
</dbReference>
<keyword evidence="3" id="KW-0808">Transferase</keyword>
<comment type="catalytic activity">
    <reaction evidence="7">
        <text>DNA(n) + a 2'-deoxyribonucleoside 5'-triphosphate = DNA(n+1) + diphosphate</text>
        <dbReference type="Rhea" id="RHEA:22508"/>
        <dbReference type="Rhea" id="RHEA-COMP:17339"/>
        <dbReference type="Rhea" id="RHEA-COMP:17340"/>
        <dbReference type="ChEBI" id="CHEBI:33019"/>
        <dbReference type="ChEBI" id="CHEBI:61560"/>
        <dbReference type="ChEBI" id="CHEBI:173112"/>
        <dbReference type="EC" id="2.7.7.7"/>
    </reaction>
</comment>
<dbReference type="GO" id="GO:0008408">
    <property type="term" value="F:3'-5' exonuclease activity"/>
    <property type="evidence" value="ECO:0007669"/>
    <property type="project" value="InterPro"/>
</dbReference>
<dbReference type="PANTHER" id="PTHR11669:SF8">
    <property type="entry name" value="DNA POLYMERASE III SUBUNIT DELTA"/>
    <property type="match status" value="1"/>
</dbReference>
<dbReference type="InterPro" id="IPR008921">
    <property type="entry name" value="DNA_pol3_clamp-load_cplx_C"/>
</dbReference>
<dbReference type="Gene3D" id="1.20.272.10">
    <property type="match status" value="1"/>
</dbReference>
<evidence type="ECO:0000256" key="4">
    <source>
        <dbReference type="ARBA" id="ARBA00022695"/>
    </source>
</evidence>
<dbReference type="InterPro" id="IPR050238">
    <property type="entry name" value="DNA_Rep/Repair_Clamp_Loader"/>
</dbReference>
<dbReference type="InterPro" id="IPR027417">
    <property type="entry name" value="P-loop_NTPase"/>
</dbReference>
<dbReference type="EMBL" id="SLXI01000005">
    <property type="protein sequence ID" value="TCP11987.1"/>
    <property type="molecule type" value="Genomic_DNA"/>
</dbReference>
<sequence length="330" mass="38150">MQHLYPWLVPYYQKITQAFLQGHGHHALLFKTEQGLGTEQLIQQLSRWLICQNKQQEQACNHCHSCQLFNANNHPDIYSLAPIENKDIGIDQVREINEKVSQFAQQNGNKIVLIKGANRLTESAANALLKTLEEPRENTYFLLQTDIASSLLATIHSRCQTWLIKIPTEQETLTWLHTQHNAEIKEIQTALRINYGRPLLALNSLQENILDKRVEFLRQFWKFYSKRSPLELLPFFDNNLIDQQLDWINSFFIDALKSKLAIQESQINQDLKKGILLFADANSIQGLLQASQIIQKVRLDLMQINGVNQEIILLDGLTKLITEIFEKTPQ</sequence>
<dbReference type="GO" id="GO:0006261">
    <property type="term" value="P:DNA-templated DNA replication"/>
    <property type="evidence" value="ECO:0007669"/>
    <property type="project" value="TreeGrafter"/>
</dbReference>
<evidence type="ECO:0000256" key="3">
    <source>
        <dbReference type="ARBA" id="ARBA00022679"/>
    </source>
</evidence>
<dbReference type="InterPro" id="IPR004622">
    <property type="entry name" value="DNA_pol_HolB"/>
</dbReference>
<keyword evidence="4" id="KW-0548">Nucleotidyltransferase</keyword>
<evidence type="ECO:0000256" key="7">
    <source>
        <dbReference type="ARBA" id="ARBA00049244"/>
    </source>
</evidence>
<dbReference type="AlphaFoldDB" id="A0A4R2MWP6"/>
<evidence type="ECO:0000256" key="6">
    <source>
        <dbReference type="ARBA" id="ARBA00022932"/>
    </source>
</evidence>
<evidence type="ECO:0000256" key="1">
    <source>
        <dbReference type="ARBA" id="ARBA00012417"/>
    </source>
</evidence>
<accession>A0A4R2MWP6</accession>
<evidence type="ECO:0000313" key="9">
    <source>
        <dbReference type="EMBL" id="TCP11987.1"/>
    </source>
</evidence>
<dbReference type="Gene3D" id="3.40.50.300">
    <property type="entry name" value="P-loop containing nucleotide triphosphate hydrolases"/>
    <property type="match status" value="1"/>
</dbReference>
<dbReference type="Proteomes" id="UP000294841">
    <property type="component" value="Unassembled WGS sequence"/>
</dbReference>
<name>A0A4R2MWP6_9PAST</name>
<dbReference type="Pfam" id="PF13177">
    <property type="entry name" value="DNA_pol3_delta2"/>
    <property type="match status" value="1"/>
</dbReference>
<proteinExistence type="predicted"/>
<evidence type="ECO:0000256" key="5">
    <source>
        <dbReference type="ARBA" id="ARBA00022705"/>
    </source>
</evidence>
<protein>
    <recommendedName>
        <fullName evidence="2">DNA polymerase III subunit delta'</fullName>
        <ecNumber evidence="1">2.7.7.7</ecNumber>
    </recommendedName>
</protein>
<dbReference type="NCBIfam" id="NF005362">
    <property type="entry name" value="PRK06871.1"/>
    <property type="match status" value="1"/>
</dbReference>
<keyword evidence="6" id="KW-0239">DNA-directed DNA polymerase</keyword>
<dbReference type="RefSeq" id="WP_132024315.1">
    <property type="nucleotide sequence ID" value="NZ_CP016605.1"/>
</dbReference>
<keyword evidence="5" id="KW-0235">DNA replication</keyword>
<dbReference type="SUPFAM" id="SSF48019">
    <property type="entry name" value="post-AAA+ oligomerization domain-like"/>
    <property type="match status" value="1"/>
</dbReference>
<dbReference type="GO" id="GO:0003677">
    <property type="term" value="F:DNA binding"/>
    <property type="evidence" value="ECO:0007669"/>
    <property type="project" value="InterPro"/>
</dbReference>